<dbReference type="InterPro" id="IPR009056">
    <property type="entry name" value="Cyt_c-like_dom"/>
</dbReference>
<keyword evidence="14" id="KW-1185">Reference proteome</keyword>
<evidence type="ECO:0000256" key="2">
    <source>
        <dbReference type="ARBA" id="ARBA00016165"/>
    </source>
</evidence>
<reference evidence="13 14" key="1">
    <citation type="submission" date="2019-06" db="EMBL/GenBank/DDBJ databases">
        <authorList>
            <person name="Lee I."/>
            <person name="Jang G.I."/>
            <person name="Hwang C.Y."/>
        </authorList>
    </citation>
    <scope>NUCLEOTIDE SEQUENCE [LARGE SCALE GENOMIC DNA]</scope>
    <source>
        <strain evidence="13 14">PAMC 28131</strain>
    </source>
</reference>
<keyword evidence="6 11" id="KW-1133">Transmembrane helix</keyword>
<evidence type="ECO:0000259" key="12">
    <source>
        <dbReference type="PROSITE" id="PS51007"/>
    </source>
</evidence>
<proteinExistence type="predicted"/>
<dbReference type="GO" id="GO:0020037">
    <property type="term" value="F:heme binding"/>
    <property type="evidence" value="ECO:0007669"/>
    <property type="project" value="InterPro"/>
</dbReference>
<evidence type="ECO:0000313" key="13">
    <source>
        <dbReference type="EMBL" id="TPE58737.1"/>
    </source>
</evidence>
<evidence type="ECO:0000256" key="8">
    <source>
        <dbReference type="ARBA" id="ARBA00023136"/>
    </source>
</evidence>
<feature type="domain" description="Cytochrome c" evidence="12">
    <location>
        <begin position="62"/>
        <end position="233"/>
    </location>
</feature>
<dbReference type="GO" id="GO:0016020">
    <property type="term" value="C:membrane"/>
    <property type="evidence" value="ECO:0007669"/>
    <property type="project" value="UniProtKB-SubCell"/>
</dbReference>
<dbReference type="PANTHER" id="PTHR10266:SF3">
    <property type="entry name" value="CYTOCHROME C1, HEME PROTEIN, MITOCHONDRIAL"/>
    <property type="match status" value="1"/>
</dbReference>
<evidence type="ECO:0000256" key="10">
    <source>
        <dbReference type="SAM" id="MobiDB-lite"/>
    </source>
</evidence>
<dbReference type="Gene3D" id="1.20.5.100">
    <property type="entry name" value="Cytochrome c1, transmembrane anchor, C-terminal"/>
    <property type="match status" value="1"/>
</dbReference>
<feature type="binding site" description="covalent" evidence="9">
    <location>
        <position position="79"/>
    </location>
    <ligand>
        <name>heme c</name>
        <dbReference type="ChEBI" id="CHEBI:61717"/>
    </ligand>
</feature>
<dbReference type="PRINTS" id="PR00603">
    <property type="entry name" value="CYTOCHROMEC1"/>
</dbReference>
<evidence type="ECO:0000256" key="6">
    <source>
        <dbReference type="ARBA" id="ARBA00022989"/>
    </source>
</evidence>
<dbReference type="EMBL" id="VFSU01000034">
    <property type="protein sequence ID" value="TPE58737.1"/>
    <property type="molecule type" value="Genomic_DNA"/>
</dbReference>
<feature type="binding site" description="covalent" evidence="9">
    <location>
        <position position="78"/>
    </location>
    <ligand>
        <name>heme c</name>
        <dbReference type="ChEBI" id="CHEBI:61717"/>
    </ligand>
</feature>
<dbReference type="Pfam" id="PF02167">
    <property type="entry name" value="Cytochrom_C1"/>
    <property type="match status" value="1"/>
</dbReference>
<comment type="caution">
    <text evidence="13">The sequence shown here is derived from an EMBL/GenBank/DDBJ whole genome shotgun (WGS) entry which is preliminary data.</text>
</comment>
<dbReference type="Gene3D" id="1.10.760.10">
    <property type="entry name" value="Cytochrome c-like domain"/>
    <property type="match status" value="1"/>
</dbReference>
<dbReference type="InterPro" id="IPR036909">
    <property type="entry name" value="Cyt_c-like_dom_sf"/>
</dbReference>
<feature type="transmembrane region" description="Helical" evidence="11">
    <location>
        <begin position="243"/>
        <end position="262"/>
    </location>
</feature>
<dbReference type="SUPFAM" id="SSF46626">
    <property type="entry name" value="Cytochrome c"/>
    <property type="match status" value="1"/>
</dbReference>
<organism evidence="13 14">
    <name type="scientific">Sandaracinobacter neustonicus</name>
    <dbReference type="NCBI Taxonomy" id="1715348"/>
    <lineage>
        <taxon>Bacteria</taxon>
        <taxon>Pseudomonadati</taxon>
        <taxon>Pseudomonadota</taxon>
        <taxon>Alphaproteobacteria</taxon>
        <taxon>Sphingomonadales</taxon>
        <taxon>Sphingosinicellaceae</taxon>
        <taxon>Sandaracinobacter</taxon>
    </lineage>
</organism>
<dbReference type="RefSeq" id="WP_140929589.1">
    <property type="nucleotide sequence ID" value="NZ_VFSU01000034.1"/>
</dbReference>
<evidence type="ECO:0000256" key="1">
    <source>
        <dbReference type="ARBA" id="ARBA00004370"/>
    </source>
</evidence>
<evidence type="ECO:0000256" key="11">
    <source>
        <dbReference type="SAM" id="Phobius"/>
    </source>
</evidence>
<keyword evidence="7 9" id="KW-0408">Iron</keyword>
<dbReference type="AlphaFoldDB" id="A0A501XEI5"/>
<keyword evidence="5 9" id="KW-0479">Metal-binding</keyword>
<evidence type="ECO:0000256" key="4">
    <source>
        <dbReference type="ARBA" id="ARBA00022692"/>
    </source>
</evidence>
<evidence type="ECO:0000256" key="3">
    <source>
        <dbReference type="ARBA" id="ARBA00022617"/>
    </source>
</evidence>
<sequence length="271" mass="29743">MVRFLGFGVGLVFVLVLLVAALLPRDDVPADPIKAIHEHPRSAHWQQDGPLGMGVFGTYDRAQLQRGFQVYKEVCSACHGLRLVAFRNLSEIGFSEAEVKALAKAKDVPSINSQTGEETTRPALPSDHFPSPFPNETAARAANNNALPPDLSLIVKARPNGKNYIHSLLTGYDETAPKGFDVPQGLHFNPYFHSVNIAMAKPLNEDQVTYADGTKATVDQMAMDVVAFLQWAAEPELEKRRQIGVASLIFLGILTLLAFLTYRRVWAGIAH</sequence>
<keyword evidence="4 11" id="KW-0812">Transmembrane</keyword>
<feature type="binding site" description="covalent" evidence="9">
    <location>
        <position position="199"/>
    </location>
    <ligand>
        <name>heme c</name>
        <dbReference type="ChEBI" id="CHEBI:61717"/>
    </ligand>
</feature>
<evidence type="ECO:0000256" key="7">
    <source>
        <dbReference type="ARBA" id="ARBA00023004"/>
    </source>
</evidence>
<keyword evidence="3 9" id="KW-0349">Heme</keyword>
<name>A0A501XEI5_9SPHN</name>
<dbReference type="Proteomes" id="UP000319897">
    <property type="component" value="Unassembled WGS sequence"/>
</dbReference>
<feature type="binding site" description="covalent" evidence="9">
    <location>
        <position position="75"/>
    </location>
    <ligand>
        <name>heme c</name>
        <dbReference type="ChEBI" id="CHEBI:61717"/>
    </ligand>
</feature>
<dbReference type="GO" id="GO:0009055">
    <property type="term" value="F:electron transfer activity"/>
    <property type="evidence" value="ECO:0007669"/>
    <property type="project" value="InterPro"/>
</dbReference>
<comment type="cofactor">
    <cofactor evidence="9">
        <name>heme c</name>
        <dbReference type="ChEBI" id="CHEBI:61717"/>
    </cofactor>
    <text evidence="9">Binds 1 heme c group covalently per subunit.</text>
</comment>
<protein>
    <recommendedName>
        <fullName evidence="2">Cytochrome c1</fullName>
    </recommendedName>
</protein>
<evidence type="ECO:0000256" key="5">
    <source>
        <dbReference type="ARBA" id="ARBA00022723"/>
    </source>
</evidence>
<dbReference type="PANTHER" id="PTHR10266">
    <property type="entry name" value="CYTOCHROME C1"/>
    <property type="match status" value="1"/>
</dbReference>
<comment type="subcellular location">
    <subcellularLocation>
        <location evidence="1">Membrane</location>
    </subcellularLocation>
</comment>
<dbReference type="GO" id="GO:0046872">
    <property type="term" value="F:metal ion binding"/>
    <property type="evidence" value="ECO:0007669"/>
    <property type="project" value="UniProtKB-KW"/>
</dbReference>
<dbReference type="OrthoDB" id="9808471at2"/>
<evidence type="ECO:0000256" key="9">
    <source>
        <dbReference type="PIRSR" id="PIRSR602326-1"/>
    </source>
</evidence>
<dbReference type="PROSITE" id="PS51007">
    <property type="entry name" value="CYTC"/>
    <property type="match status" value="1"/>
</dbReference>
<feature type="region of interest" description="Disordered" evidence="10">
    <location>
        <begin position="109"/>
        <end position="139"/>
    </location>
</feature>
<accession>A0A501XEI5</accession>
<evidence type="ECO:0000313" key="14">
    <source>
        <dbReference type="Proteomes" id="UP000319897"/>
    </source>
</evidence>
<dbReference type="InterPro" id="IPR002326">
    <property type="entry name" value="Cyt_c1"/>
</dbReference>
<keyword evidence="8 11" id="KW-0472">Membrane</keyword>
<gene>
    <name evidence="13" type="ORF">FJQ54_16970</name>
</gene>